<evidence type="ECO:0000313" key="4">
    <source>
        <dbReference type="EMBL" id="CBE68296.1"/>
    </source>
</evidence>
<dbReference type="InterPro" id="IPR011050">
    <property type="entry name" value="Pectin_lyase_fold/virulence"/>
</dbReference>
<dbReference type="EMBL" id="FP565575">
    <property type="protein sequence ID" value="CBE68296.1"/>
    <property type="molecule type" value="Genomic_DNA"/>
</dbReference>
<accession>D5MEW7</accession>
<dbReference type="NCBIfam" id="TIGR04174">
    <property type="entry name" value="IPTL_CTERM"/>
    <property type="match status" value="1"/>
</dbReference>
<reference evidence="4 5" key="1">
    <citation type="journal article" date="2010" name="Nature">
        <title>Nitrite-driven anaerobic methane oxidation by oxygenic bacteria.</title>
        <authorList>
            <person name="Ettwig K.F."/>
            <person name="Butler M.K."/>
            <person name="Le Paslier D."/>
            <person name="Pelletier E."/>
            <person name="Mangenot S."/>
            <person name="Kuypers M.M.M."/>
            <person name="Schreiber F."/>
            <person name="Dutilh B.E."/>
            <person name="Zedelius J."/>
            <person name="de Beer D."/>
            <person name="Gloerich J."/>
            <person name="Wessels H.J.C.T."/>
            <person name="van Allen T."/>
            <person name="Luesken F."/>
            <person name="Wu M."/>
            <person name="van de Pas-Schoonen K.T."/>
            <person name="Op den Camp H.J.M."/>
            <person name="Janssen-Megens E.M."/>
            <person name="Francoijs K-J."/>
            <person name="Stunnenberg H."/>
            <person name="Weissenbach J."/>
            <person name="Jetten M.S.M."/>
            <person name="Strous M."/>
        </authorList>
    </citation>
    <scope>NUCLEOTIDE SEQUENCE [LARGE SCALE GENOMIC DNA]</scope>
</reference>
<gene>
    <name evidence="4" type="ORF">DAMO_1236</name>
</gene>
<dbReference type="NCBIfam" id="TIGR02601">
    <property type="entry name" value="autotrns_rpt"/>
    <property type="match status" value="1"/>
</dbReference>
<keyword evidence="1 2" id="KW-0732">Signal</keyword>
<dbReference type="KEGG" id="mox:DAMO_1236"/>
<evidence type="ECO:0000259" key="3">
    <source>
        <dbReference type="Pfam" id="PF18203"/>
    </source>
</evidence>
<dbReference type="InterPro" id="IPR026442">
    <property type="entry name" value="IPTL_CTERM"/>
</dbReference>
<dbReference type="Proteomes" id="UP000006898">
    <property type="component" value="Chromosome"/>
</dbReference>
<dbReference type="HOGENOM" id="CLU_563475_0_0_0"/>
<organism evidence="4 5">
    <name type="scientific">Methylomirabilis oxygeniifera</name>
    <dbReference type="NCBI Taxonomy" id="671143"/>
    <lineage>
        <taxon>Bacteria</taxon>
        <taxon>Candidatus Methylomirabilota</taxon>
        <taxon>Candidatus Methylomirabilia</taxon>
        <taxon>Candidatus Methylomirabilales</taxon>
        <taxon>Candidatus Methylomirabilaceae</taxon>
        <taxon>Candidatus Methylomirabilis</taxon>
    </lineage>
</organism>
<feature type="signal peptide" evidence="2">
    <location>
        <begin position="1"/>
        <end position="35"/>
    </location>
</feature>
<evidence type="ECO:0000313" key="5">
    <source>
        <dbReference type="Proteomes" id="UP000006898"/>
    </source>
</evidence>
<dbReference type="STRING" id="671143.DAMO_1236"/>
<dbReference type="eggNOG" id="COG4625">
    <property type="taxonomic scope" value="Bacteria"/>
</dbReference>
<dbReference type="AlphaFoldDB" id="D5MEW7"/>
<dbReference type="PATRIC" id="fig|671143.5.peg.1087"/>
<feature type="domain" description="IPTL-CTERM protein sorting" evidence="3">
    <location>
        <begin position="452"/>
        <end position="479"/>
    </location>
</feature>
<dbReference type="SUPFAM" id="SSF51126">
    <property type="entry name" value="Pectin lyase-like"/>
    <property type="match status" value="1"/>
</dbReference>
<proteinExistence type="predicted"/>
<protein>
    <recommendedName>
        <fullName evidence="3">IPTL-CTERM protein sorting domain-containing protein</fullName>
    </recommendedName>
</protein>
<feature type="chain" id="PRO_5003074246" description="IPTL-CTERM protein sorting domain-containing protein" evidence="2">
    <location>
        <begin position="36"/>
        <end position="484"/>
    </location>
</feature>
<dbReference type="Pfam" id="PF18203">
    <property type="entry name" value="IPTL-CTERM"/>
    <property type="match status" value="1"/>
</dbReference>
<name>D5MEW7_METO1</name>
<evidence type="ECO:0000256" key="1">
    <source>
        <dbReference type="ARBA" id="ARBA00022729"/>
    </source>
</evidence>
<evidence type="ECO:0000256" key="2">
    <source>
        <dbReference type="SAM" id="SignalP"/>
    </source>
</evidence>
<sequence length="484" mass="47381">MCRHAFLAIIAFARPVAAFPALFILLLLPPTPAFAATKNLNGSVGGCPLGSNWSTSACWTPAGAPGTGDDVVIDMSQGAGGAACPTNYDLPSTVQLHSLTMNSCNGGGGILAIAGGPIVLQSGGTITDTFNNANTSPADSVPGVTLNGSTTFSLATSGGNADALHFTGAITGTGPLTLSSTGPTDGLQLLTVNSYTGATTVSGTARVRFDVNGAVPTSSALTVNGSALFQAASTIGSLAGGGNVFMNGSNALTVGGDNTSTTFSGVYQNSGGAAALTKAGTGTLTLSGANTYTGATTVNAGTLAVNGSIASPVTVNSGGTLGGTGTFNAVTVNNGGTLGPGLSTGIMNTGNLTLTSGSTLTIEINGPTVGTQYDQVNVTGTVTLGGATLNVVLGFTPTAGQVFTIINNDSTDAVTGTFAGLPEGATFTVGSTQFHISYVGSNDVTLTAVGTQAIPTLSEWAQLAMVALLVGGGLLALRRHVRPA</sequence>
<dbReference type="Pfam" id="PF12951">
    <property type="entry name" value="PATR"/>
    <property type="match status" value="1"/>
</dbReference>
<dbReference type="InterPro" id="IPR013425">
    <property type="entry name" value="Autotrns_rpt"/>
</dbReference>